<dbReference type="PANTHER" id="PTHR37308:SF1">
    <property type="entry name" value="POLYPRENYL-PHOSPHATE TRANSPORTER"/>
    <property type="match status" value="1"/>
</dbReference>
<feature type="transmembrane region" description="Helical" evidence="1">
    <location>
        <begin position="6"/>
        <end position="32"/>
    </location>
</feature>
<organism evidence="2 3">
    <name type="scientific">Hydrogeniiclostridium mannosilyticum</name>
    <dbReference type="NCBI Taxonomy" id="2764322"/>
    <lineage>
        <taxon>Bacteria</taxon>
        <taxon>Bacillati</taxon>
        <taxon>Bacillota</taxon>
        <taxon>Clostridia</taxon>
        <taxon>Eubacteriales</taxon>
        <taxon>Acutalibacteraceae</taxon>
        <taxon>Hydrogeniiclostridium</taxon>
    </lineage>
</organism>
<dbReference type="EMBL" id="QLYR01000014">
    <property type="protein sequence ID" value="RAQ22177.1"/>
    <property type="molecule type" value="Genomic_DNA"/>
</dbReference>
<dbReference type="AlphaFoldDB" id="A0A328UC25"/>
<feature type="transmembrane region" description="Helical" evidence="1">
    <location>
        <begin position="113"/>
        <end position="136"/>
    </location>
</feature>
<feature type="transmembrane region" description="Helical" evidence="1">
    <location>
        <begin position="253"/>
        <end position="270"/>
    </location>
</feature>
<gene>
    <name evidence="2" type="ORF">DPQ25_13305</name>
</gene>
<dbReference type="Proteomes" id="UP000249377">
    <property type="component" value="Unassembled WGS sequence"/>
</dbReference>
<evidence type="ECO:0000313" key="2">
    <source>
        <dbReference type="EMBL" id="RAQ22177.1"/>
    </source>
</evidence>
<comment type="caution">
    <text evidence="2">The sequence shown here is derived from an EMBL/GenBank/DDBJ whole genome shotgun (WGS) entry which is preliminary data.</text>
</comment>
<dbReference type="PANTHER" id="PTHR37308">
    <property type="entry name" value="INTEGRAL MEMBRANE PROTEIN"/>
    <property type="match status" value="1"/>
</dbReference>
<feature type="transmembrane region" description="Helical" evidence="1">
    <location>
        <begin position="83"/>
        <end position="101"/>
    </location>
</feature>
<keyword evidence="1" id="KW-0472">Membrane</keyword>
<dbReference type="Pfam" id="PF04018">
    <property type="entry name" value="VCA0040-like"/>
    <property type="match status" value="1"/>
</dbReference>
<sequence length="289" mass="30715">MMEFAVTILCGVVIGIAEIIPGVSGGTLAVLLNIYDKLIGSISRLTKNLKKNLLFLAPLVLGMGIGIFAFSFVISFLLEHFPMAVNFFFLGLVIGIIPMLLRRALETPFKGVSLVGFVAMFGVMVLLAVVSSQSGASTGAIEQLDLLLAVRLCLVGVLAAVCMILPGISGSMIMVIFGTYETVVNAVKNLNILVLLPVGIGVLAGLLFGAKLVDFCLRRFPQFTYFAILGLVGGSAIPIFMKAGFTLSVAEGWVALLMLAAGVLVSLFFTSERMQNKGSKQELKEENAD</sequence>
<evidence type="ECO:0000256" key="1">
    <source>
        <dbReference type="SAM" id="Phobius"/>
    </source>
</evidence>
<keyword evidence="1" id="KW-1133">Transmembrane helix</keyword>
<proteinExistence type="predicted"/>
<dbReference type="InterPro" id="IPR007163">
    <property type="entry name" value="VCA0040-like"/>
</dbReference>
<keyword evidence="3" id="KW-1185">Reference proteome</keyword>
<feature type="transmembrane region" description="Helical" evidence="1">
    <location>
        <begin position="190"/>
        <end position="210"/>
    </location>
</feature>
<keyword evidence="1" id="KW-0812">Transmembrane</keyword>
<feature type="transmembrane region" description="Helical" evidence="1">
    <location>
        <begin position="53"/>
        <end position="77"/>
    </location>
</feature>
<feature type="transmembrane region" description="Helical" evidence="1">
    <location>
        <begin position="148"/>
        <end position="178"/>
    </location>
</feature>
<evidence type="ECO:0000313" key="3">
    <source>
        <dbReference type="Proteomes" id="UP000249377"/>
    </source>
</evidence>
<reference evidence="2 3" key="1">
    <citation type="submission" date="2018-06" db="EMBL/GenBank/DDBJ databases">
        <title>Noncontiguous genome sequence of Ruminococcaceae bacterium ASD2818.</title>
        <authorList>
            <person name="Chaplin A.V."/>
            <person name="Sokolova S.R."/>
            <person name="Kochetkova T.O."/>
            <person name="Goltsov A.Y."/>
            <person name="Trofimov D.Y."/>
            <person name="Efimov B.A."/>
        </authorList>
    </citation>
    <scope>NUCLEOTIDE SEQUENCE [LARGE SCALE GENOMIC DNA]</scope>
    <source>
        <strain evidence="2 3">ASD2818</strain>
    </source>
</reference>
<name>A0A328UC25_9FIRM</name>
<protein>
    <submittedName>
        <fullName evidence="2">DUF368 domain-containing protein</fullName>
    </submittedName>
</protein>
<accession>A0A328UC25</accession>
<feature type="transmembrane region" description="Helical" evidence="1">
    <location>
        <begin position="222"/>
        <end position="241"/>
    </location>
</feature>